<dbReference type="Proteomes" id="UP000774326">
    <property type="component" value="Unassembled WGS sequence"/>
</dbReference>
<proteinExistence type="predicted"/>
<reference evidence="1" key="2">
    <citation type="submission" date="2021-01" db="EMBL/GenBank/DDBJ databases">
        <authorList>
            <person name="Schikora-Tamarit M.A."/>
        </authorList>
    </citation>
    <scope>NUCLEOTIDE SEQUENCE</scope>
    <source>
        <strain evidence="1">CBS2887</strain>
    </source>
</reference>
<keyword evidence="2" id="KW-1185">Reference proteome</keyword>
<comment type="caution">
    <text evidence="1">The sequence shown here is derived from an EMBL/GenBank/DDBJ whole genome shotgun (WGS) entry which is preliminary data.</text>
</comment>
<dbReference type="AlphaFoldDB" id="A0A9P8TCF2"/>
<evidence type="ECO:0000313" key="1">
    <source>
        <dbReference type="EMBL" id="KAH3673385.1"/>
    </source>
</evidence>
<accession>A0A9P8TCF2</accession>
<dbReference type="EMBL" id="JAEUBG010005661">
    <property type="protein sequence ID" value="KAH3673385.1"/>
    <property type="molecule type" value="Genomic_DNA"/>
</dbReference>
<sequence length="198" mass="21301">MDFTANVLRAPKTVFLKLKSASSMVILLASILEISKISSIIVSKELASCDLGEGSDLGSQIGSHQVDIGDNFLPQTINVTDLSLNTQLTFNTDILSNSGNFTDEQLQRVHHLVDCQFQIKNLTLSLDMNLLGEVTISNSLGDVGDRSNLVGQVGGHSVNIVGQILPCAINTIHHSLTAQNTIDTDVCGQRRDLNSKSL</sequence>
<organism evidence="1 2">
    <name type="scientific">Wickerhamomyces pijperi</name>
    <name type="common">Yeast</name>
    <name type="synonym">Pichia pijperi</name>
    <dbReference type="NCBI Taxonomy" id="599730"/>
    <lineage>
        <taxon>Eukaryota</taxon>
        <taxon>Fungi</taxon>
        <taxon>Dikarya</taxon>
        <taxon>Ascomycota</taxon>
        <taxon>Saccharomycotina</taxon>
        <taxon>Saccharomycetes</taxon>
        <taxon>Phaffomycetales</taxon>
        <taxon>Wickerhamomycetaceae</taxon>
        <taxon>Wickerhamomyces</taxon>
    </lineage>
</organism>
<gene>
    <name evidence="1" type="ORF">WICPIJ_009837</name>
</gene>
<protein>
    <submittedName>
        <fullName evidence="1">Uncharacterized protein</fullName>
    </submittedName>
</protein>
<name>A0A9P8TCF2_WICPI</name>
<reference evidence="1" key="1">
    <citation type="journal article" date="2021" name="Open Biol.">
        <title>Shared evolutionary footprints suggest mitochondrial oxidative damage underlies multiple complex I losses in fungi.</title>
        <authorList>
            <person name="Schikora-Tamarit M.A."/>
            <person name="Marcet-Houben M."/>
            <person name="Nosek J."/>
            <person name="Gabaldon T."/>
        </authorList>
    </citation>
    <scope>NUCLEOTIDE SEQUENCE</scope>
    <source>
        <strain evidence="1">CBS2887</strain>
    </source>
</reference>
<evidence type="ECO:0000313" key="2">
    <source>
        <dbReference type="Proteomes" id="UP000774326"/>
    </source>
</evidence>